<reference evidence="2 3" key="1">
    <citation type="submission" date="2020-11" db="EMBL/GenBank/DDBJ databases">
        <title>Algicoccus daihaiensis sp.nov., isolated from Daihai Lake in Inner Mongolia.</title>
        <authorList>
            <person name="Kai J."/>
        </authorList>
    </citation>
    <scope>NUCLEOTIDE SEQUENCE [LARGE SCALE GENOMIC DNA]</scope>
    <source>
        <strain evidence="3">f23</strain>
    </source>
</reference>
<organism evidence="2 3">
    <name type="scientific">Orrella daihaiensis</name>
    <dbReference type="NCBI Taxonomy" id="2782176"/>
    <lineage>
        <taxon>Bacteria</taxon>
        <taxon>Pseudomonadati</taxon>
        <taxon>Pseudomonadota</taxon>
        <taxon>Betaproteobacteria</taxon>
        <taxon>Burkholderiales</taxon>
        <taxon>Alcaligenaceae</taxon>
        <taxon>Orrella</taxon>
    </lineage>
</organism>
<protein>
    <recommendedName>
        <fullName evidence="4">Transmembrane protein</fullName>
    </recommendedName>
</protein>
<dbReference type="EMBL" id="CP063982">
    <property type="protein sequence ID" value="UOD51097.1"/>
    <property type="molecule type" value="Genomic_DNA"/>
</dbReference>
<dbReference type="RefSeq" id="WP_243479557.1">
    <property type="nucleotide sequence ID" value="NZ_CP063982.1"/>
</dbReference>
<keyword evidence="1" id="KW-0812">Transmembrane</keyword>
<keyword evidence="3" id="KW-1185">Reference proteome</keyword>
<dbReference type="Proteomes" id="UP000831607">
    <property type="component" value="Chromosome"/>
</dbReference>
<proteinExistence type="predicted"/>
<sequence length="113" mass="12935">MLDSLTAREKVQAIYIAYLASLVVMPLSIVGVFFAYKIRQEQRGNWLESHCNWQIQTFWIGLVAFLVGGLTAMLFVGYLIMLATGLWFLYRIIKGWLKLSENQTVEPKAYGLV</sequence>
<evidence type="ECO:0000313" key="2">
    <source>
        <dbReference type="EMBL" id="UOD51097.1"/>
    </source>
</evidence>
<keyword evidence="1" id="KW-0472">Membrane</keyword>
<evidence type="ECO:0000313" key="3">
    <source>
        <dbReference type="Proteomes" id="UP000831607"/>
    </source>
</evidence>
<evidence type="ECO:0000256" key="1">
    <source>
        <dbReference type="SAM" id="Phobius"/>
    </source>
</evidence>
<evidence type="ECO:0008006" key="4">
    <source>
        <dbReference type="Google" id="ProtNLM"/>
    </source>
</evidence>
<keyword evidence="1" id="KW-1133">Transmembrane helix</keyword>
<feature type="transmembrane region" description="Helical" evidence="1">
    <location>
        <begin position="12"/>
        <end position="36"/>
    </location>
</feature>
<accession>A0ABY4APY2</accession>
<gene>
    <name evidence="2" type="ORF">DHf2319_04115</name>
</gene>
<feature type="transmembrane region" description="Helical" evidence="1">
    <location>
        <begin position="57"/>
        <end position="90"/>
    </location>
</feature>
<name>A0ABY4APY2_9BURK</name>